<evidence type="ECO:0000256" key="4">
    <source>
        <dbReference type="ARBA" id="ARBA00022827"/>
    </source>
</evidence>
<dbReference type="Gene3D" id="3.50.50.60">
    <property type="entry name" value="FAD/NAD(P)-binding domain"/>
    <property type="match status" value="2"/>
</dbReference>
<dbReference type="InterPro" id="IPR023753">
    <property type="entry name" value="FAD/NAD-binding_dom"/>
</dbReference>
<dbReference type="InterPro" id="IPR004099">
    <property type="entry name" value="Pyr_nucl-diS_OxRdtase_dimer"/>
</dbReference>
<evidence type="ECO:0008006" key="10">
    <source>
        <dbReference type="Google" id="ProtNLM"/>
    </source>
</evidence>
<reference evidence="9" key="1">
    <citation type="journal article" date="2014" name="Front. Microbiol.">
        <title>High frequency of phylogenetically diverse reductive dehalogenase-homologous genes in deep subseafloor sedimentary metagenomes.</title>
        <authorList>
            <person name="Kawai M."/>
            <person name="Futagami T."/>
            <person name="Toyoda A."/>
            <person name="Takaki Y."/>
            <person name="Nishi S."/>
            <person name="Hori S."/>
            <person name="Arai W."/>
            <person name="Tsubouchi T."/>
            <person name="Morono Y."/>
            <person name="Uchiyama I."/>
            <person name="Ito T."/>
            <person name="Fujiyama A."/>
            <person name="Inagaki F."/>
            <person name="Takami H."/>
        </authorList>
    </citation>
    <scope>NUCLEOTIDE SEQUENCE</scope>
    <source>
        <strain evidence="9">Expedition CK06-06</strain>
    </source>
</reference>
<evidence type="ECO:0000313" key="9">
    <source>
        <dbReference type="EMBL" id="GAI80211.1"/>
    </source>
</evidence>
<dbReference type="InterPro" id="IPR050260">
    <property type="entry name" value="FAD-bd_OxRdtase"/>
</dbReference>
<protein>
    <recommendedName>
        <fullName evidence="10">FAD/NAD(P)-binding domain-containing protein</fullName>
    </recommendedName>
</protein>
<accession>X1SM33</accession>
<dbReference type="SUPFAM" id="SSF51905">
    <property type="entry name" value="FAD/NAD(P)-binding domain"/>
    <property type="match status" value="1"/>
</dbReference>
<feature type="domain" description="FAD/NAD(P)-binding" evidence="8">
    <location>
        <begin position="16"/>
        <end position="240"/>
    </location>
</feature>
<sequence>NIMPDKLLGEAELKVGKVVSIDRGAKTVTLKSGEVIGYNRLVLATGSDPVMLPIPGIDKKNVFFVRKDTDYLRELSDAVENAKHILVIGGGFIGVEFADECRKRGCEVTLVEVLEHCLQLVCIEEMCIRVEDVLRERGVKVVTKNAVKNIGGTDSVEFVELESGERIKCDVIIVGIGAVPNTKLAEDADLEIGPTKGIKVDEFQRTTDPEIFAVGDCAEKYSFFNRQPVPVRLASVATREAKIAIANLYSAKWRNVGAIGVFSTVVGDTAVAMAGLGDTCAVQMGYEVIIGKAEAMTKHPGTMPDTKPMRLRLIFDRQSGKILGGCACCIRSVGEVANLIAACIVNSMTIEQIAVFPMGTHPWLTASP</sequence>
<evidence type="ECO:0000256" key="5">
    <source>
        <dbReference type="ARBA" id="ARBA00023002"/>
    </source>
</evidence>
<organism evidence="9">
    <name type="scientific">marine sediment metagenome</name>
    <dbReference type="NCBI Taxonomy" id="412755"/>
    <lineage>
        <taxon>unclassified sequences</taxon>
        <taxon>metagenomes</taxon>
        <taxon>ecological metagenomes</taxon>
    </lineage>
</organism>
<keyword evidence="4" id="KW-0274">FAD</keyword>
<comment type="cofactor">
    <cofactor evidence="1">
        <name>FAD</name>
        <dbReference type="ChEBI" id="CHEBI:57692"/>
    </cofactor>
</comment>
<dbReference type="PANTHER" id="PTHR43429:SF1">
    <property type="entry name" value="NAD(P)H SULFUR OXIDOREDUCTASE (COA-DEPENDENT)"/>
    <property type="match status" value="1"/>
</dbReference>
<feature type="non-terminal residue" evidence="9">
    <location>
        <position position="368"/>
    </location>
</feature>
<dbReference type="Pfam" id="PF07992">
    <property type="entry name" value="Pyr_redox_2"/>
    <property type="match status" value="1"/>
</dbReference>
<dbReference type="AlphaFoldDB" id="X1SM33"/>
<evidence type="ECO:0000256" key="3">
    <source>
        <dbReference type="ARBA" id="ARBA00022630"/>
    </source>
</evidence>
<dbReference type="EMBL" id="BARW01008090">
    <property type="protein sequence ID" value="GAI80211.1"/>
    <property type="molecule type" value="Genomic_DNA"/>
</dbReference>
<keyword evidence="3" id="KW-0285">Flavoprotein</keyword>
<dbReference type="PANTHER" id="PTHR43429">
    <property type="entry name" value="PYRIDINE NUCLEOTIDE-DISULFIDE OXIDOREDUCTASE DOMAIN-CONTAINING"/>
    <property type="match status" value="1"/>
</dbReference>
<keyword evidence="6" id="KW-0676">Redox-active center</keyword>
<feature type="non-terminal residue" evidence="9">
    <location>
        <position position="1"/>
    </location>
</feature>
<dbReference type="Pfam" id="PF02852">
    <property type="entry name" value="Pyr_redox_dim"/>
    <property type="match status" value="1"/>
</dbReference>
<evidence type="ECO:0000256" key="6">
    <source>
        <dbReference type="ARBA" id="ARBA00023284"/>
    </source>
</evidence>
<dbReference type="GO" id="GO:0016491">
    <property type="term" value="F:oxidoreductase activity"/>
    <property type="evidence" value="ECO:0007669"/>
    <property type="project" value="UniProtKB-KW"/>
</dbReference>
<keyword evidence="5" id="KW-0560">Oxidoreductase</keyword>
<proteinExistence type="inferred from homology"/>
<comment type="similarity">
    <text evidence="2">Belongs to the class-III pyridine nucleotide-disulfide oxidoreductase family.</text>
</comment>
<gene>
    <name evidence="9" type="ORF">S12H4_16687</name>
</gene>
<feature type="domain" description="Pyridine nucleotide-disulphide oxidoreductase dimerisation" evidence="7">
    <location>
        <begin position="263"/>
        <end position="364"/>
    </location>
</feature>
<comment type="caution">
    <text evidence="9">The sequence shown here is derived from an EMBL/GenBank/DDBJ whole genome shotgun (WGS) entry which is preliminary data.</text>
</comment>
<dbReference type="PRINTS" id="PR00411">
    <property type="entry name" value="PNDRDTASEI"/>
</dbReference>
<name>X1SM33_9ZZZZ</name>
<dbReference type="PRINTS" id="PR00368">
    <property type="entry name" value="FADPNR"/>
</dbReference>
<dbReference type="InterPro" id="IPR016156">
    <property type="entry name" value="FAD/NAD-linked_Rdtase_dimer_sf"/>
</dbReference>
<dbReference type="SUPFAM" id="SSF55424">
    <property type="entry name" value="FAD/NAD-linked reductases, dimerisation (C-terminal) domain"/>
    <property type="match status" value="1"/>
</dbReference>
<evidence type="ECO:0000259" key="7">
    <source>
        <dbReference type="Pfam" id="PF02852"/>
    </source>
</evidence>
<evidence type="ECO:0000256" key="1">
    <source>
        <dbReference type="ARBA" id="ARBA00001974"/>
    </source>
</evidence>
<evidence type="ECO:0000256" key="2">
    <source>
        <dbReference type="ARBA" id="ARBA00009130"/>
    </source>
</evidence>
<evidence type="ECO:0000259" key="8">
    <source>
        <dbReference type="Pfam" id="PF07992"/>
    </source>
</evidence>
<dbReference type="InterPro" id="IPR036188">
    <property type="entry name" value="FAD/NAD-bd_sf"/>
</dbReference>